<gene>
    <name evidence="2" type="ORF">JCGZ_19810</name>
</gene>
<keyword evidence="3" id="KW-1185">Reference proteome</keyword>
<dbReference type="Proteomes" id="UP000027138">
    <property type="component" value="Unassembled WGS sequence"/>
</dbReference>
<evidence type="ECO:0000313" key="2">
    <source>
        <dbReference type="EMBL" id="KDP27449.1"/>
    </source>
</evidence>
<sequence length="90" mass="10309">METVAGTVKRGDWRSCQQRGRDQVGWPSVCLTGKWTKTMLAIEEIAAFLCCVTGRRVREKLRCRSPESQHSPESRARRGVTSKGDWWLRS</sequence>
<feature type="region of interest" description="Disordered" evidence="1">
    <location>
        <begin position="62"/>
        <end position="90"/>
    </location>
</feature>
<accession>A0A067K6K1</accession>
<proteinExistence type="predicted"/>
<feature type="compositionally biased region" description="Basic and acidic residues" evidence="1">
    <location>
        <begin position="62"/>
        <end position="76"/>
    </location>
</feature>
<dbReference type="AlphaFoldDB" id="A0A067K6K1"/>
<evidence type="ECO:0000256" key="1">
    <source>
        <dbReference type="SAM" id="MobiDB-lite"/>
    </source>
</evidence>
<reference evidence="2 3" key="1">
    <citation type="journal article" date="2014" name="PLoS ONE">
        <title>Global Analysis of Gene Expression Profiles in Physic Nut (Jatropha curcas L.) Seedlings Exposed to Salt Stress.</title>
        <authorList>
            <person name="Zhang L."/>
            <person name="Zhang C."/>
            <person name="Wu P."/>
            <person name="Chen Y."/>
            <person name="Li M."/>
            <person name="Jiang H."/>
            <person name="Wu G."/>
        </authorList>
    </citation>
    <scope>NUCLEOTIDE SEQUENCE [LARGE SCALE GENOMIC DNA]</scope>
    <source>
        <strain evidence="3">cv. GZQX0401</strain>
        <tissue evidence="2">Young leaves</tissue>
    </source>
</reference>
<name>A0A067K6K1_JATCU</name>
<evidence type="ECO:0000313" key="3">
    <source>
        <dbReference type="Proteomes" id="UP000027138"/>
    </source>
</evidence>
<protein>
    <submittedName>
        <fullName evidence="2">Uncharacterized protein</fullName>
    </submittedName>
</protein>
<organism evidence="2 3">
    <name type="scientific">Jatropha curcas</name>
    <name type="common">Barbados nut</name>
    <dbReference type="NCBI Taxonomy" id="180498"/>
    <lineage>
        <taxon>Eukaryota</taxon>
        <taxon>Viridiplantae</taxon>
        <taxon>Streptophyta</taxon>
        <taxon>Embryophyta</taxon>
        <taxon>Tracheophyta</taxon>
        <taxon>Spermatophyta</taxon>
        <taxon>Magnoliopsida</taxon>
        <taxon>eudicotyledons</taxon>
        <taxon>Gunneridae</taxon>
        <taxon>Pentapetalae</taxon>
        <taxon>rosids</taxon>
        <taxon>fabids</taxon>
        <taxon>Malpighiales</taxon>
        <taxon>Euphorbiaceae</taxon>
        <taxon>Crotonoideae</taxon>
        <taxon>Jatropheae</taxon>
        <taxon>Jatropha</taxon>
    </lineage>
</organism>
<dbReference type="EMBL" id="KK914834">
    <property type="protein sequence ID" value="KDP27449.1"/>
    <property type="molecule type" value="Genomic_DNA"/>
</dbReference>